<dbReference type="Pfam" id="PF00160">
    <property type="entry name" value="Pro_isomerase"/>
    <property type="match status" value="1"/>
</dbReference>
<evidence type="ECO:0000256" key="1">
    <source>
        <dbReference type="ARBA" id="ARBA00013194"/>
    </source>
</evidence>
<accession>A0A1B1TAT1</accession>
<keyword evidence="3" id="KW-0413">Isomerase</keyword>
<evidence type="ECO:0000256" key="3">
    <source>
        <dbReference type="ARBA" id="ARBA00023235"/>
    </source>
</evidence>
<dbReference type="EMBL" id="KP211828">
    <property type="protein sequence ID" value="ANV79392.1"/>
    <property type="molecule type" value="Genomic_DNA"/>
</dbReference>
<name>A0A1B1TAT1_9ARCH</name>
<evidence type="ECO:0000313" key="5">
    <source>
        <dbReference type="EMBL" id="ANV79392.1"/>
    </source>
</evidence>
<feature type="domain" description="PPIase cyclophilin-type" evidence="4">
    <location>
        <begin position="179"/>
        <end position="342"/>
    </location>
</feature>
<dbReference type="EC" id="5.2.1.8" evidence="1"/>
<evidence type="ECO:0000259" key="4">
    <source>
        <dbReference type="PROSITE" id="PS50072"/>
    </source>
</evidence>
<organism evidence="5">
    <name type="scientific">uncultured Poseidoniia archaeon</name>
    <dbReference type="NCBI Taxonomy" id="1697135"/>
    <lineage>
        <taxon>Archaea</taxon>
        <taxon>Methanobacteriati</taxon>
        <taxon>Thermoplasmatota</taxon>
        <taxon>Candidatus Poseidoniia</taxon>
        <taxon>environmental samples</taxon>
    </lineage>
</organism>
<evidence type="ECO:0000256" key="2">
    <source>
        <dbReference type="ARBA" id="ARBA00023110"/>
    </source>
</evidence>
<dbReference type="PRINTS" id="PR00153">
    <property type="entry name" value="CSAPPISMRASE"/>
</dbReference>
<dbReference type="AlphaFoldDB" id="A0A1B1TAT1"/>
<reference evidence="5" key="2">
    <citation type="journal article" date="2015" name="ISME J.">
        <title>A new class of marine Euryarchaeota group II from the Mediterranean deep chlorophyll maximum.</title>
        <authorList>
            <person name="Martin-Cuadrado A.B."/>
            <person name="Garcia-Heredia I."/>
            <person name="Molto A.G."/>
            <person name="Lopez-Ubeda R."/>
            <person name="Kimes N."/>
            <person name="Lopez-Garcia P."/>
            <person name="Moreira D."/>
            <person name="Rodriguez-Valera F."/>
        </authorList>
    </citation>
    <scope>NUCLEOTIDE SEQUENCE</scope>
</reference>
<protein>
    <recommendedName>
        <fullName evidence="1">peptidylprolyl isomerase</fullName>
        <ecNumber evidence="1">5.2.1.8</ecNumber>
    </recommendedName>
</protein>
<dbReference type="PROSITE" id="PS00170">
    <property type="entry name" value="CSA_PPIASE_1"/>
    <property type="match status" value="1"/>
</dbReference>
<dbReference type="CDD" id="cd00317">
    <property type="entry name" value="cyclophilin"/>
    <property type="match status" value="1"/>
</dbReference>
<dbReference type="PANTHER" id="PTHR45625">
    <property type="entry name" value="PEPTIDYL-PROLYL CIS-TRANS ISOMERASE-RELATED"/>
    <property type="match status" value="1"/>
</dbReference>
<dbReference type="PROSITE" id="PS50072">
    <property type="entry name" value="CSA_PPIASE_2"/>
    <property type="match status" value="1"/>
</dbReference>
<dbReference type="InterPro" id="IPR002130">
    <property type="entry name" value="Cyclophilin-type_PPIase_dom"/>
</dbReference>
<reference evidence="5" key="1">
    <citation type="submission" date="2014-11" db="EMBL/GenBank/DDBJ databases">
        <authorList>
            <person name="Zhu J."/>
            <person name="Qi W."/>
            <person name="Song R."/>
        </authorList>
    </citation>
    <scope>NUCLEOTIDE SEQUENCE</scope>
</reference>
<dbReference type="InterPro" id="IPR020892">
    <property type="entry name" value="Cyclophilin-type_PPIase_CS"/>
</dbReference>
<dbReference type="InterPro" id="IPR029000">
    <property type="entry name" value="Cyclophilin-like_dom_sf"/>
</dbReference>
<dbReference type="PANTHER" id="PTHR45625:SF4">
    <property type="entry name" value="PEPTIDYLPROLYL ISOMERASE DOMAIN AND WD REPEAT-CONTAINING PROTEIN 1"/>
    <property type="match status" value="1"/>
</dbReference>
<dbReference type="Gene3D" id="2.40.100.10">
    <property type="entry name" value="Cyclophilin-like"/>
    <property type="match status" value="1"/>
</dbReference>
<dbReference type="GO" id="GO:0003755">
    <property type="term" value="F:peptidyl-prolyl cis-trans isomerase activity"/>
    <property type="evidence" value="ECO:0007669"/>
    <property type="project" value="UniProtKB-KW"/>
</dbReference>
<dbReference type="SUPFAM" id="SSF50891">
    <property type="entry name" value="Cyclophilin-like"/>
    <property type="match status" value="1"/>
</dbReference>
<sequence>MPVSEKLQRAWDEAKNSIASQDHPDKALALLRSVAWDNCENDVQRAKTLSLAADLYVIKANTDTSSRKTNLKQAYKNYSNALKLDPKSKETLRERGKLISVMDQEGISTGSTFQVLDNGSPTPMGLVVMLVVCLLLLSSVKVLADFMNEDVSVSGSQATMQISYVPNGMDETSRTTATVVIDLYASQAPDHVENFIAHSVNDNYKSTIFHRVIDGFMIQGGDFESGTGSGGHAYNWYGYCNGQAETSSSACDRTSWTVGDEANNGLVHEPGVISMAKTSSPNTGGSQFFIVPEDSTPSHLDGQHTVFGKVSSGLSSVTAISDVETGDNDRPIFEVRLLSVDIS</sequence>
<proteinExistence type="predicted"/>
<keyword evidence="2" id="KW-0697">Rotamase</keyword>
<dbReference type="GO" id="GO:0006457">
    <property type="term" value="P:protein folding"/>
    <property type="evidence" value="ECO:0007669"/>
    <property type="project" value="InterPro"/>
</dbReference>
<dbReference type="InterPro" id="IPR044666">
    <property type="entry name" value="Cyclophilin_A-like"/>
</dbReference>